<keyword evidence="3" id="KW-0680">Restriction system</keyword>
<evidence type="ECO:0000313" key="7">
    <source>
        <dbReference type="Proteomes" id="UP000515917"/>
    </source>
</evidence>
<protein>
    <submittedName>
        <fullName evidence="6">DNA cytosine methyltransferase</fullName>
    </submittedName>
</protein>
<organism evidence="6 7">
    <name type="scientific">Iodobacter fluviatilis</name>
    <dbReference type="NCBI Taxonomy" id="537"/>
    <lineage>
        <taxon>Bacteria</taxon>
        <taxon>Pseudomonadati</taxon>
        <taxon>Pseudomonadota</taxon>
        <taxon>Betaproteobacteria</taxon>
        <taxon>Neisseriales</taxon>
        <taxon>Chitinibacteraceae</taxon>
        <taxon>Iodobacter</taxon>
    </lineage>
</organism>
<evidence type="ECO:0000256" key="5">
    <source>
        <dbReference type="PROSITE-ProRule" id="PRU01016"/>
    </source>
</evidence>
<evidence type="ECO:0000256" key="4">
    <source>
        <dbReference type="ARBA" id="ARBA00047422"/>
    </source>
</evidence>
<dbReference type="KEGG" id="ifl:C1H71_20275"/>
<comment type="similarity">
    <text evidence="5">Belongs to the class I-like SAM-binding methyltransferase superfamily. C5-methyltransferase family.</text>
</comment>
<dbReference type="Proteomes" id="UP000515917">
    <property type="component" value="Plasmid pl2"/>
</dbReference>
<accession>A0A7G3GFI9</accession>
<geneLocation type="plasmid" evidence="6 7">
    <name>pl2</name>
</geneLocation>
<gene>
    <name evidence="6" type="ORF">C1H71_20275</name>
</gene>
<feature type="active site" evidence="5">
    <location>
        <position position="212"/>
    </location>
</feature>
<name>A0A7G3GFI9_9NEIS</name>
<dbReference type="GO" id="GO:0003886">
    <property type="term" value="F:DNA (cytosine-5-)-methyltransferase activity"/>
    <property type="evidence" value="ECO:0007669"/>
    <property type="project" value="UniProtKB-EC"/>
</dbReference>
<evidence type="ECO:0000256" key="3">
    <source>
        <dbReference type="ARBA" id="ARBA00022747"/>
    </source>
</evidence>
<proteinExistence type="inferred from homology"/>
<dbReference type="RefSeq" id="WP_130108358.1">
    <property type="nucleotide sequence ID" value="NZ_CP025782.1"/>
</dbReference>
<keyword evidence="1 5" id="KW-0489">Methyltransferase</keyword>
<sequence length="475" mass="52429">MKSVHIAKIGENRNAPRVWLEGGALKAAGFEAGKQFDVLLDNEKKSIRLTVCENGTRIVSMRKRNDKVVPIIDINASQLLECFSGMNSVKVIFDNDTIYIVPVPSEKKRIERESRLMELIKSGQSIPCGSISHGGGILDHALHSGFESVGIKTKLVWANDISAEMLEHAQEHNSLWDKNTVSLAMPMQELAWDFDTLNALPETLFLAAGIPCQGASVAGRAKKGTACAEQHESVGGLVASFLAIIGKLNPSILLIENVVPYQSSASMWIIRNQLRDFGYTLHEEILNADDWNVLENRSRLCAIAVSSGLNFNLSDLSRPEKEQKRLGDILDDVPLDDSRWSEMKGLLAKQERDIADGKGFQMQVCDAESVKVPTIGAGYAKVRSTEIKVRHPVNKNLMRQVTVKEHARCKMIPETLISDNVSLTFGHQLLGQSICYPPFVAVGELIGKCLLNLKNVFKDVHVKSNSNAAYQAELF</sequence>
<dbReference type="SUPFAM" id="SSF53335">
    <property type="entry name" value="S-adenosyl-L-methionine-dependent methyltransferases"/>
    <property type="match status" value="1"/>
</dbReference>
<keyword evidence="5" id="KW-0949">S-adenosyl-L-methionine</keyword>
<keyword evidence="7" id="KW-1185">Reference proteome</keyword>
<dbReference type="AlphaFoldDB" id="A0A7G3GFI9"/>
<dbReference type="Pfam" id="PF00145">
    <property type="entry name" value="DNA_methylase"/>
    <property type="match status" value="1"/>
</dbReference>
<comment type="catalytic activity">
    <reaction evidence="4">
        <text>a 2'-deoxycytidine in DNA + S-adenosyl-L-methionine = a 5-methyl-2'-deoxycytidine in DNA + S-adenosyl-L-homocysteine + H(+)</text>
        <dbReference type="Rhea" id="RHEA:13681"/>
        <dbReference type="Rhea" id="RHEA-COMP:11369"/>
        <dbReference type="Rhea" id="RHEA-COMP:11370"/>
        <dbReference type="ChEBI" id="CHEBI:15378"/>
        <dbReference type="ChEBI" id="CHEBI:57856"/>
        <dbReference type="ChEBI" id="CHEBI:59789"/>
        <dbReference type="ChEBI" id="CHEBI:85452"/>
        <dbReference type="ChEBI" id="CHEBI:85454"/>
        <dbReference type="EC" id="2.1.1.37"/>
    </reaction>
</comment>
<dbReference type="GO" id="GO:0009307">
    <property type="term" value="P:DNA restriction-modification system"/>
    <property type="evidence" value="ECO:0007669"/>
    <property type="project" value="UniProtKB-KW"/>
</dbReference>
<dbReference type="EMBL" id="CP025782">
    <property type="protein sequence ID" value="QBC45882.1"/>
    <property type="molecule type" value="Genomic_DNA"/>
</dbReference>
<dbReference type="InterPro" id="IPR001525">
    <property type="entry name" value="C5_MeTfrase"/>
</dbReference>
<dbReference type="InterPro" id="IPR029063">
    <property type="entry name" value="SAM-dependent_MTases_sf"/>
</dbReference>
<dbReference type="REBASE" id="300823">
    <property type="entry name" value="M.Ifl194ORF20275P"/>
</dbReference>
<evidence type="ECO:0000256" key="1">
    <source>
        <dbReference type="ARBA" id="ARBA00022603"/>
    </source>
</evidence>
<reference evidence="6 7" key="1">
    <citation type="submission" date="2018-01" db="EMBL/GenBank/DDBJ databases">
        <title>Genome sequence of Iodobacter sp. strain PCH194 isolated from Indian Trans-Himalaya.</title>
        <authorList>
            <person name="Kumar V."/>
            <person name="Thakur V."/>
            <person name="Kumar S."/>
            <person name="Singh D."/>
        </authorList>
    </citation>
    <scope>NUCLEOTIDE SEQUENCE [LARGE SCALE GENOMIC DNA]</scope>
    <source>
        <strain evidence="6 7">PCH194</strain>
        <plasmid evidence="6 7">pl2</plasmid>
    </source>
</reference>
<keyword evidence="2 5" id="KW-0808">Transferase</keyword>
<dbReference type="PROSITE" id="PS51679">
    <property type="entry name" value="SAM_MT_C5"/>
    <property type="match status" value="1"/>
</dbReference>
<dbReference type="Gene3D" id="3.40.50.150">
    <property type="entry name" value="Vaccinia Virus protein VP39"/>
    <property type="match status" value="1"/>
</dbReference>
<dbReference type="GO" id="GO:0032259">
    <property type="term" value="P:methylation"/>
    <property type="evidence" value="ECO:0007669"/>
    <property type="project" value="UniProtKB-KW"/>
</dbReference>
<evidence type="ECO:0000256" key="2">
    <source>
        <dbReference type="ARBA" id="ARBA00022679"/>
    </source>
</evidence>
<keyword evidence="6" id="KW-0614">Plasmid</keyword>
<evidence type="ECO:0000313" key="6">
    <source>
        <dbReference type="EMBL" id="QBC45882.1"/>
    </source>
</evidence>